<feature type="zinc finger region" description="dksA C4-type" evidence="4">
    <location>
        <begin position="103"/>
        <end position="127"/>
    </location>
</feature>
<dbReference type="InterPro" id="IPR000962">
    <property type="entry name" value="Znf_DskA_TraR"/>
</dbReference>
<dbReference type="AlphaFoldDB" id="A0A1F7WRD4"/>
<dbReference type="Proteomes" id="UP000177091">
    <property type="component" value="Unassembled WGS sequence"/>
</dbReference>
<proteinExistence type="predicted"/>
<evidence type="ECO:0000256" key="2">
    <source>
        <dbReference type="ARBA" id="ARBA00022771"/>
    </source>
</evidence>
<gene>
    <name evidence="6" type="ORF">A2112_00705</name>
</gene>
<evidence type="ECO:0000259" key="5">
    <source>
        <dbReference type="Pfam" id="PF01258"/>
    </source>
</evidence>
<dbReference type="PANTHER" id="PTHR33823:SF2">
    <property type="entry name" value="RNA POLYMERASE-BINDING TRANSCRIPTION FACTOR DKSA"/>
    <property type="match status" value="1"/>
</dbReference>
<dbReference type="GO" id="GO:0008270">
    <property type="term" value="F:zinc ion binding"/>
    <property type="evidence" value="ECO:0007669"/>
    <property type="project" value="UniProtKB-KW"/>
</dbReference>
<dbReference type="SUPFAM" id="SSF57716">
    <property type="entry name" value="Glucocorticoid receptor-like (DNA-binding domain)"/>
    <property type="match status" value="1"/>
</dbReference>
<comment type="caution">
    <text evidence="6">The sequence shown here is derived from an EMBL/GenBank/DDBJ whole genome shotgun (WGS) entry which is preliminary data.</text>
</comment>
<evidence type="ECO:0000313" key="6">
    <source>
        <dbReference type="EMBL" id="OGM04728.1"/>
    </source>
</evidence>
<dbReference type="Gene3D" id="1.20.120.910">
    <property type="entry name" value="DksA, coiled-coil domain"/>
    <property type="match status" value="1"/>
</dbReference>
<dbReference type="EMBL" id="MGFK01000007">
    <property type="protein sequence ID" value="OGM04728.1"/>
    <property type="molecule type" value="Genomic_DNA"/>
</dbReference>
<dbReference type="Pfam" id="PF01258">
    <property type="entry name" value="zf-dskA_traR"/>
    <property type="match status" value="1"/>
</dbReference>
<evidence type="ECO:0000256" key="1">
    <source>
        <dbReference type="ARBA" id="ARBA00022723"/>
    </source>
</evidence>
<keyword evidence="2" id="KW-0863">Zinc-finger</keyword>
<sequence>MKKKKAKEIGKDGVLKFPANLVSPVAGFLRDRLRLLQARKRVIEKEDPFKDTARLTDNASPDADAAEQFGHARVSAVRSQITRSIIQTRKALSRIKIGKYGICEDCGRMIDTDRLLIYPEATLCAEDAAKREGK</sequence>
<evidence type="ECO:0000256" key="3">
    <source>
        <dbReference type="ARBA" id="ARBA00022833"/>
    </source>
</evidence>
<protein>
    <recommendedName>
        <fullName evidence="5">Zinc finger DksA/TraR C4-type domain-containing protein</fullName>
    </recommendedName>
</protein>
<accession>A0A1F7WRD4</accession>
<keyword evidence="1" id="KW-0479">Metal-binding</keyword>
<reference evidence="6 7" key="1">
    <citation type="journal article" date="2016" name="Nat. Commun.">
        <title>Thousands of microbial genomes shed light on interconnected biogeochemical processes in an aquifer system.</title>
        <authorList>
            <person name="Anantharaman K."/>
            <person name="Brown C.T."/>
            <person name="Hug L.A."/>
            <person name="Sharon I."/>
            <person name="Castelle C.J."/>
            <person name="Probst A.J."/>
            <person name="Thomas B.C."/>
            <person name="Singh A."/>
            <person name="Wilkins M.J."/>
            <person name="Karaoz U."/>
            <person name="Brodie E.L."/>
            <person name="Williams K.H."/>
            <person name="Hubbard S.S."/>
            <person name="Banfield J.F."/>
        </authorList>
    </citation>
    <scope>NUCLEOTIDE SEQUENCE [LARGE SCALE GENOMIC DNA]</scope>
</reference>
<evidence type="ECO:0000313" key="7">
    <source>
        <dbReference type="Proteomes" id="UP000177091"/>
    </source>
</evidence>
<keyword evidence="3" id="KW-0862">Zinc</keyword>
<dbReference type="PROSITE" id="PS51128">
    <property type="entry name" value="ZF_DKSA_2"/>
    <property type="match status" value="1"/>
</dbReference>
<feature type="domain" description="Zinc finger DksA/TraR C4-type" evidence="5">
    <location>
        <begin position="98"/>
        <end position="126"/>
    </location>
</feature>
<dbReference type="PANTHER" id="PTHR33823">
    <property type="entry name" value="RNA POLYMERASE-BINDING TRANSCRIPTION FACTOR DKSA-RELATED"/>
    <property type="match status" value="1"/>
</dbReference>
<organism evidence="6 7">
    <name type="scientific">Candidatus Woesebacteria bacterium GWA1_42_12</name>
    <dbReference type="NCBI Taxonomy" id="1802472"/>
    <lineage>
        <taxon>Bacteria</taxon>
        <taxon>Candidatus Woeseibacteriota</taxon>
    </lineage>
</organism>
<name>A0A1F7WRD4_9BACT</name>
<evidence type="ECO:0000256" key="4">
    <source>
        <dbReference type="PROSITE-ProRule" id="PRU00510"/>
    </source>
</evidence>